<dbReference type="KEGG" id="haa:A5892_05275"/>
<evidence type="ECO:0000259" key="9">
    <source>
        <dbReference type="SMART" id="SM00977"/>
    </source>
</evidence>
<dbReference type="GO" id="GO:0006400">
    <property type="term" value="P:tRNA modification"/>
    <property type="evidence" value="ECO:0007669"/>
    <property type="project" value="UniProtKB-UniRule"/>
</dbReference>
<dbReference type="InterPro" id="IPR014729">
    <property type="entry name" value="Rossmann-like_a/b/a_fold"/>
</dbReference>
<keyword evidence="11" id="KW-1185">Reference proteome</keyword>
<proteinExistence type="inferred from homology"/>
<keyword evidence="2 8" id="KW-0963">Cytoplasm</keyword>
<evidence type="ECO:0000256" key="2">
    <source>
        <dbReference type="ARBA" id="ARBA00022490"/>
    </source>
</evidence>
<evidence type="ECO:0000256" key="4">
    <source>
        <dbReference type="ARBA" id="ARBA00022694"/>
    </source>
</evidence>
<dbReference type="GO" id="GO:0005524">
    <property type="term" value="F:ATP binding"/>
    <property type="evidence" value="ECO:0007669"/>
    <property type="project" value="UniProtKB-UniRule"/>
</dbReference>
<keyword evidence="3 8" id="KW-0436">Ligase</keyword>
<dbReference type="NCBIfam" id="TIGR02433">
    <property type="entry name" value="lysidine_TilS_C"/>
    <property type="match status" value="1"/>
</dbReference>
<evidence type="ECO:0000256" key="1">
    <source>
        <dbReference type="ARBA" id="ARBA00004496"/>
    </source>
</evidence>
<dbReference type="Gene3D" id="3.40.50.620">
    <property type="entry name" value="HUPs"/>
    <property type="match status" value="1"/>
</dbReference>
<evidence type="ECO:0000256" key="3">
    <source>
        <dbReference type="ARBA" id="ARBA00022598"/>
    </source>
</evidence>
<dbReference type="Pfam" id="PF01171">
    <property type="entry name" value="ATP_bind_3"/>
    <property type="match status" value="1"/>
</dbReference>
<comment type="catalytic activity">
    <reaction evidence="7 8">
        <text>cytidine(34) in tRNA(Ile2) + L-lysine + ATP = lysidine(34) in tRNA(Ile2) + AMP + diphosphate + H(+)</text>
        <dbReference type="Rhea" id="RHEA:43744"/>
        <dbReference type="Rhea" id="RHEA-COMP:10625"/>
        <dbReference type="Rhea" id="RHEA-COMP:10670"/>
        <dbReference type="ChEBI" id="CHEBI:15378"/>
        <dbReference type="ChEBI" id="CHEBI:30616"/>
        <dbReference type="ChEBI" id="CHEBI:32551"/>
        <dbReference type="ChEBI" id="CHEBI:33019"/>
        <dbReference type="ChEBI" id="CHEBI:82748"/>
        <dbReference type="ChEBI" id="CHEBI:83665"/>
        <dbReference type="ChEBI" id="CHEBI:456215"/>
        <dbReference type="EC" id="6.3.4.19"/>
    </reaction>
</comment>
<dbReference type="EMBL" id="CP015243">
    <property type="protein sequence ID" value="ANF56947.1"/>
    <property type="molecule type" value="Genomic_DNA"/>
</dbReference>
<name>A0A172YCJ0_9GAMM</name>
<comment type="subcellular location">
    <subcellularLocation>
        <location evidence="1 8">Cytoplasm</location>
    </subcellularLocation>
</comment>
<dbReference type="GO" id="GO:0005737">
    <property type="term" value="C:cytoplasm"/>
    <property type="evidence" value="ECO:0007669"/>
    <property type="project" value="UniProtKB-SubCell"/>
</dbReference>
<dbReference type="GO" id="GO:0032267">
    <property type="term" value="F:tRNA(Ile)-lysidine synthase activity"/>
    <property type="evidence" value="ECO:0007669"/>
    <property type="project" value="UniProtKB-EC"/>
</dbReference>
<feature type="domain" description="Lysidine-tRNA(Ile) synthetase C-terminal" evidence="9">
    <location>
        <begin position="353"/>
        <end position="418"/>
    </location>
</feature>
<dbReference type="SUPFAM" id="SSF56037">
    <property type="entry name" value="PheT/TilS domain"/>
    <property type="match status" value="1"/>
</dbReference>
<dbReference type="PANTHER" id="PTHR43033">
    <property type="entry name" value="TRNA(ILE)-LYSIDINE SYNTHASE-RELATED"/>
    <property type="match status" value="1"/>
</dbReference>
<dbReference type="Pfam" id="PF11734">
    <property type="entry name" value="TilS_C"/>
    <property type="match status" value="1"/>
</dbReference>
<accession>A0A172YCJ0</accession>
<evidence type="ECO:0000256" key="7">
    <source>
        <dbReference type="ARBA" id="ARBA00048539"/>
    </source>
</evidence>
<comment type="function">
    <text evidence="8">Ligates lysine onto the cytidine present at position 34 of the AUA codon-specific tRNA(Ile) that contains the anticodon CAU, in an ATP-dependent manner. Cytidine is converted to lysidine, thus changing the amino acid specificity of the tRNA from methionine to isoleucine.</text>
</comment>
<dbReference type="InterPro" id="IPR012094">
    <property type="entry name" value="tRNA_Ile_lys_synt"/>
</dbReference>
<dbReference type="NCBIfam" id="TIGR02432">
    <property type="entry name" value="lysidine_TilS_N"/>
    <property type="match status" value="1"/>
</dbReference>
<sequence length="430" mass="47382">MAGADGERLTLDAAMAGAGSAKLWLALSGGLDSVCLLHLAIEAHARRRLAGEPVPSLHVIHVNHQLQEDAQRFEHFCRELCAALEVPLEVRSVDCLDHRMGPEAAAREARYRCFCAVLDEGDRLWLAHHRNDQAETFLLRALRGAGVSGLGGMPAARRLGRGWLERPLLGIGRDRLERLAGDRGWCWVEDTTNLELRYARNRLRHTVVPALETGWPGAAARLAETAERLSESARLLELFAAEDLVRLGADPTRLDCASLLALGEARAALLIRHALGRIDVPAPPRARLLELLAQLGAAEDRLVEVRWPGGVARRWRRALYLGSDALELDWPAWVAARLAQWQPVPKDGQRVALEGGKRCAGERLRLGGMSRRLKTLFQESGVPPWERDNLVLVRQSGSASLVAVLGERQAWVADGWRLARHGGAIVRGEY</sequence>
<dbReference type="SUPFAM" id="SSF52402">
    <property type="entry name" value="Adenine nucleotide alpha hydrolases-like"/>
    <property type="match status" value="1"/>
</dbReference>
<gene>
    <name evidence="8" type="primary">tilS</name>
    <name evidence="10" type="ORF">A5892_05275</name>
</gene>
<feature type="binding site" evidence="8">
    <location>
        <begin position="28"/>
        <end position="33"/>
    </location>
    <ligand>
        <name>ATP</name>
        <dbReference type="ChEBI" id="CHEBI:30616"/>
    </ligand>
</feature>
<protein>
    <recommendedName>
        <fullName evidence="8">tRNA(Ile)-lysidine synthase</fullName>
        <ecNumber evidence="8">6.3.4.19</ecNumber>
    </recommendedName>
    <alternativeName>
        <fullName evidence="8">tRNA(Ile)-2-lysyl-cytidine synthase</fullName>
    </alternativeName>
    <alternativeName>
        <fullName evidence="8">tRNA(Ile)-lysidine synthetase</fullName>
    </alternativeName>
</protein>
<dbReference type="InterPro" id="IPR015262">
    <property type="entry name" value="tRNA_Ile_lys_synt_subst-bd"/>
</dbReference>
<evidence type="ECO:0000256" key="6">
    <source>
        <dbReference type="ARBA" id="ARBA00022840"/>
    </source>
</evidence>
<keyword evidence="4 8" id="KW-0819">tRNA processing</keyword>
<comment type="similarity">
    <text evidence="8">Belongs to the tRNA(Ile)-lysidine synthase family.</text>
</comment>
<dbReference type="Proteomes" id="UP000077875">
    <property type="component" value="Chromosome"/>
</dbReference>
<dbReference type="InterPro" id="IPR012795">
    <property type="entry name" value="tRNA_Ile_lys_synt_N"/>
</dbReference>
<dbReference type="SMART" id="SM00977">
    <property type="entry name" value="TilS_C"/>
    <property type="match status" value="1"/>
</dbReference>
<keyword evidence="5 8" id="KW-0547">Nucleotide-binding</keyword>
<evidence type="ECO:0000313" key="10">
    <source>
        <dbReference type="EMBL" id="ANF56947.1"/>
    </source>
</evidence>
<dbReference type="EC" id="6.3.4.19" evidence="8"/>
<dbReference type="RefSeq" id="WP_064121909.1">
    <property type="nucleotide sequence ID" value="NZ_CP015243.1"/>
</dbReference>
<evidence type="ECO:0000256" key="8">
    <source>
        <dbReference type="HAMAP-Rule" id="MF_01161"/>
    </source>
</evidence>
<dbReference type="CDD" id="cd01992">
    <property type="entry name" value="TilS_N"/>
    <property type="match status" value="1"/>
</dbReference>
<keyword evidence="6 8" id="KW-0067">ATP-binding</keyword>
<dbReference type="HAMAP" id="MF_01161">
    <property type="entry name" value="tRNA_Ile_lys_synt"/>
    <property type="match status" value="1"/>
</dbReference>
<reference evidence="10 11" key="1">
    <citation type="submission" date="2016-04" db="EMBL/GenBank/DDBJ databases">
        <title>Complete Genome Sequence of Halotalea alkalilenta IHB B 13600.</title>
        <authorList>
            <person name="Swarnkar M.K."/>
            <person name="Sharma A."/>
            <person name="Kaushal K."/>
            <person name="Soni R."/>
            <person name="Rana S."/>
            <person name="Singh A.K."/>
            <person name="Gulati A."/>
        </authorList>
    </citation>
    <scope>NUCLEOTIDE SEQUENCE [LARGE SCALE GENOMIC DNA]</scope>
    <source>
        <strain evidence="10 11">IHB B 13600</strain>
    </source>
</reference>
<dbReference type="InterPro" id="IPR011063">
    <property type="entry name" value="TilS/TtcA_N"/>
</dbReference>
<dbReference type="STRING" id="376489.A5892_05275"/>
<dbReference type="Gene3D" id="1.20.59.20">
    <property type="match status" value="1"/>
</dbReference>
<dbReference type="Pfam" id="PF09179">
    <property type="entry name" value="TilS"/>
    <property type="match status" value="1"/>
</dbReference>
<dbReference type="AlphaFoldDB" id="A0A172YCJ0"/>
<evidence type="ECO:0000256" key="5">
    <source>
        <dbReference type="ARBA" id="ARBA00022741"/>
    </source>
</evidence>
<comment type="domain">
    <text evidence="8">The N-terminal region contains the highly conserved SGGXDS motif, predicted to be a P-loop motif involved in ATP binding.</text>
</comment>
<evidence type="ECO:0000313" key="11">
    <source>
        <dbReference type="Proteomes" id="UP000077875"/>
    </source>
</evidence>
<dbReference type="PANTHER" id="PTHR43033:SF1">
    <property type="entry name" value="TRNA(ILE)-LYSIDINE SYNTHASE-RELATED"/>
    <property type="match status" value="1"/>
</dbReference>
<dbReference type="SUPFAM" id="SSF82829">
    <property type="entry name" value="MesJ substrate recognition domain-like"/>
    <property type="match status" value="1"/>
</dbReference>
<dbReference type="InterPro" id="IPR012796">
    <property type="entry name" value="Lysidine-tRNA-synth_C"/>
</dbReference>
<organism evidence="10 11">
    <name type="scientific">Halotalea alkalilenta</name>
    <dbReference type="NCBI Taxonomy" id="376489"/>
    <lineage>
        <taxon>Bacteria</taxon>
        <taxon>Pseudomonadati</taxon>
        <taxon>Pseudomonadota</taxon>
        <taxon>Gammaproteobacteria</taxon>
        <taxon>Oceanospirillales</taxon>
        <taxon>Halomonadaceae</taxon>
        <taxon>Halotalea</taxon>
    </lineage>
</organism>